<dbReference type="RefSeq" id="YP_009147648.1">
    <property type="nucleotide sequence ID" value="NC_027340.1"/>
</dbReference>
<dbReference type="Proteomes" id="UP000030322">
    <property type="component" value="Segment"/>
</dbReference>
<name>A0A0A0YSE5_9CAUD</name>
<gene>
    <name evidence="3" type="ORF">NW77_136</name>
</gene>
<organism evidence="3 4">
    <name type="scientific">Erwinia phage phiEa2809</name>
    <dbReference type="NCBI Taxonomy" id="1564096"/>
    <lineage>
        <taxon>Viruses</taxon>
        <taxon>Duplodnaviria</taxon>
        <taxon>Heunggongvirae</taxon>
        <taxon>Uroviricota</taxon>
        <taxon>Caudoviricetes</taxon>
        <taxon>Pantevenvirales</taxon>
        <taxon>Ackermannviridae</taxon>
        <taxon>Nezavisimistyvirus</taxon>
        <taxon>Nezavisimistyvirus Ea2809</taxon>
    </lineage>
</organism>
<sequence length="204" mass="22253">MALPLLSLVPGALKQIWNLGTDYFAYKREINQAQHAVKLEAIKSTSDWELAKITEVGGSWKDEFWTIVLAVPAILVMIAPVVELFLYHTEYHKGDFINAVISGMMALDKAPDWYTASLLTAISASFGIKGYNHYKANGRKDAATDAIKDFGVTVVKEATGYGANKVEKEVTVAGTGDAAPDPTQVQKNADVWPVMKPQDPPKSP</sequence>
<dbReference type="OrthoDB" id="9273at10239"/>
<dbReference type="KEGG" id="vg:24623263"/>
<reference evidence="3 4" key="1">
    <citation type="submission" date="2014-10" db="EMBL/GenBank/DDBJ databases">
        <title>Characterization of a new ViI-like Erwinia amylovora bacteriophage.</title>
        <authorList>
            <person name="Lagonenko A.L."/>
            <person name="Valentovich L.N."/>
        </authorList>
    </citation>
    <scope>NUCLEOTIDE SEQUENCE [LARGE SCALE GENOMIC DNA]</scope>
</reference>
<evidence type="ECO:0000313" key="4">
    <source>
        <dbReference type="Proteomes" id="UP000030322"/>
    </source>
</evidence>
<keyword evidence="2" id="KW-0472">Membrane</keyword>
<evidence type="ECO:0000256" key="1">
    <source>
        <dbReference type="SAM" id="MobiDB-lite"/>
    </source>
</evidence>
<protein>
    <submittedName>
        <fullName evidence="3">Uncharacterized protein</fullName>
    </submittedName>
</protein>
<keyword evidence="2" id="KW-1133">Transmembrane helix</keyword>
<keyword evidence="4" id="KW-1185">Reference proteome</keyword>
<dbReference type="EMBL" id="KP037007">
    <property type="protein sequence ID" value="AIX13144.1"/>
    <property type="molecule type" value="Genomic_DNA"/>
</dbReference>
<keyword evidence="2" id="KW-0812">Transmembrane</keyword>
<accession>A0A0A0YSE5</accession>
<feature type="region of interest" description="Disordered" evidence="1">
    <location>
        <begin position="174"/>
        <end position="204"/>
    </location>
</feature>
<feature type="transmembrane region" description="Helical" evidence="2">
    <location>
        <begin position="64"/>
        <end position="87"/>
    </location>
</feature>
<evidence type="ECO:0000256" key="2">
    <source>
        <dbReference type="SAM" id="Phobius"/>
    </source>
</evidence>
<dbReference type="GeneID" id="24623263"/>
<evidence type="ECO:0000313" key="3">
    <source>
        <dbReference type="EMBL" id="AIX13144.1"/>
    </source>
</evidence>
<proteinExistence type="predicted"/>